<protein>
    <submittedName>
        <fullName evidence="2">Uncharacterized protein</fullName>
    </submittedName>
</protein>
<gene>
    <name evidence="2" type="ORF">THAOC_18054</name>
</gene>
<sequence>PIPGDLLASTAGDGPTAGSRATDPPSTRLRATVGDLGDTLYHAVQPCGREMDSRSSPFFYWAILNATIGGDLAREAFDSELRPLIEEKDRLCHAIKRERDETKLEEMRAEKQRQQKVVNIKCAAAKAHWYRDFAESIHDMPMDPKKAWECIKLLCGERLHHTEKKQTMSMKMDNGELSSTDEEHIGVFGPHFDRVLNNKKDIDFTVLELIEQRETMFELDDPLTRRHSVLAMQLCLILTRPVAASTFEAFGIGITFEGLRRRN</sequence>
<keyword evidence="3" id="KW-1185">Reference proteome</keyword>
<evidence type="ECO:0000313" key="2">
    <source>
        <dbReference type="EMBL" id="EJK61455.1"/>
    </source>
</evidence>
<accession>K0S828</accession>
<dbReference type="EMBL" id="AGNL01019965">
    <property type="protein sequence ID" value="EJK61455.1"/>
    <property type="molecule type" value="Genomic_DNA"/>
</dbReference>
<comment type="caution">
    <text evidence="2">The sequence shown here is derived from an EMBL/GenBank/DDBJ whole genome shotgun (WGS) entry which is preliminary data.</text>
</comment>
<dbReference type="AlphaFoldDB" id="K0S828"/>
<dbReference type="Proteomes" id="UP000266841">
    <property type="component" value="Unassembled WGS sequence"/>
</dbReference>
<name>K0S828_THAOC</name>
<feature type="non-terminal residue" evidence="2">
    <location>
        <position position="1"/>
    </location>
</feature>
<dbReference type="eggNOG" id="ENOG502T2MP">
    <property type="taxonomic scope" value="Eukaryota"/>
</dbReference>
<reference evidence="2 3" key="1">
    <citation type="journal article" date="2012" name="Genome Biol.">
        <title>Genome and low-iron response of an oceanic diatom adapted to chronic iron limitation.</title>
        <authorList>
            <person name="Lommer M."/>
            <person name="Specht M."/>
            <person name="Roy A.S."/>
            <person name="Kraemer L."/>
            <person name="Andreson R."/>
            <person name="Gutowska M.A."/>
            <person name="Wolf J."/>
            <person name="Bergner S.V."/>
            <person name="Schilhabel M.B."/>
            <person name="Klostermeier U.C."/>
            <person name="Beiko R.G."/>
            <person name="Rosenstiel P."/>
            <person name="Hippler M."/>
            <person name="Laroche J."/>
        </authorList>
    </citation>
    <scope>NUCLEOTIDE SEQUENCE [LARGE SCALE GENOMIC DNA]</scope>
    <source>
        <strain evidence="2 3">CCMP1005</strain>
    </source>
</reference>
<evidence type="ECO:0000256" key="1">
    <source>
        <dbReference type="SAM" id="MobiDB-lite"/>
    </source>
</evidence>
<evidence type="ECO:0000313" key="3">
    <source>
        <dbReference type="Proteomes" id="UP000266841"/>
    </source>
</evidence>
<proteinExistence type="predicted"/>
<organism evidence="2 3">
    <name type="scientific">Thalassiosira oceanica</name>
    <name type="common">Marine diatom</name>
    <dbReference type="NCBI Taxonomy" id="159749"/>
    <lineage>
        <taxon>Eukaryota</taxon>
        <taxon>Sar</taxon>
        <taxon>Stramenopiles</taxon>
        <taxon>Ochrophyta</taxon>
        <taxon>Bacillariophyta</taxon>
        <taxon>Coscinodiscophyceae</taxon>
        <taxon>Thalassiosirophycidae</taxon>
        <taxon>Thalassiosirales</taxon>
        <taxon>Thalassiosiraceae</taxon>
        <taxon>Thalassiosira</taxon>
    </lineage>
</organism>
<feature type="region of interest" description="Disordered" evidence="1">
    <location>
        <begin position="1"/>
        <end position="30"/>
    </location>
</feature>